<feature type="transmembrane region" description="Helical" evidence="1">
    <location>
        <begin position="166"/>
        <end position="192"/>
    </location>
</feature>
<keyword evidence="3" id="KW-1185">Reference proteome</keyword>
<evidence type="ECO:0000256" key="1">
    <source>
        <dbReference type="SAM" id="Phobius"/>
    </source>
</evidence>
<keyword evidence="1" id="KW-1133">Transmembrane helix</keyword>
<gene>
    <name evidence="2" type="ORF">RF11_10572</name>
</gene>
<comment type="caution">
    <text evidence="2">The sequence shown here is derived from an EMBL/GenBank/DDBJ whole genome shotgun (WGS) entry which is preliminary data.</text>
</comment>
<organism evidence="2 3">
    <name type="scientific">Thelohanellus kitauei</name>
    <name type="common">Myxosporean</name>
    <dbReference type="NCBI Taxonomy" id="669202"/>
    <lineage>
        <taxon>Eukaryota</taxon>
        <taxon>Metazoa</taxon>
        <taxon>Cnidaria</taxon>
        <taxon>Myxozoa</taxon>
        <taxon>Myxosporea</taxon>
        <taxon>Bivalvulida</taxon>
        <taxon>Platysporina</taxon>
        <taxon>Myxobolidae</taxon>
        <taxon>Thelohanellus</taxon>
    </lineage>
</organism>
<evidence type="ECO:0000313" key="2">
    <source>
        <dbReference type="EMBL" id="KII74497.1"/>
    </source>
</evidence>
<evidence type="ECO:0000313" key="3">
    <source>
        <dbReference type="Proteomes" id="UP000031668"/>
    </source>
</evidence>
<feature type="transmembrane region" description="Helical" evidence="1">
    <location>
        <begin position="96"/>
        <end position="118"/>
    </location>
</feature>
<protein>
    <submittedName>
        <fullName evidence="2">Uncharacterized protein</fullName>
    </submittedName>
</protein>
<dbReference type="Proteomes" id="UP000031668">
    <property type="component" value="Unassembled WGS sequence"/>
</dbReference>
<dbReference type="AlphaFoldDB" id="A0A0C2NKH0"/>
<dbReference type="EMBL" id="JWZT01000387">
    <property type="protein sequence ID" value="KII74497.1"/>
    <property type="molecule type" value="Genomic_DNA"/>
</dbReference>
<name>A0A0C2NKH0_THEKT</name>
<proteinExistence type="predicted"/>
<reference evidence="2 3" key="1">
    <citation type="journal article" date="2014" name="Genome Biol. Evol.">
        <title>The genome of the myxosporean Thelohanellus kitauei shows adaptations to nutrient acquisition within its fish host.</title>
        <authorList>
            <person name="Yang Y."/>
            <person name="Xiong J."/>
            <person name="Zhou Z."/>
            <person name="Huo F."/>
            <person name="Miao W."/>
            <person name="Ran C."/>
            <person name="Liu Y."/>
            <person name="Zhang J."/>
            <person name="Feng J."/>
            <person name="Wang M."/>
            <person name="Wang M."/>
            <person name="Wang L."/>
            <person name="Yao B."/>
        </authorList>
    </citation>
    <scope>NUCLEOTIDE SEQUENCE [LARGE SCALE GENOMIC DNA]</scope>
    <source>
        <strain evidence="2">Wuqing</strain>
    </source>
</reference>
<keyword evidence="1" id="KW-0472">Membrane</keyword>
<sequence>MSNKSMGLISDLVKSFRELRTYMKCFNELDFEVGCRVAQVVLLLGLLLTRFHFTVTYDEGMTQINLKSGFLIFDDPRAEAEQDGKYYLPRSFYEKLNRLCISFLVLTCTGVIYDYLILTSSSIPLFLVWLAIHLSTLVCNIWINILTFQASRLDPTTYMAHERLKFTHAIIIVLTIFGLNIASDIESILIIVKYFKGKNLSNVDEPVRNETVL</sequence>
<accession>A0A0C2NKH0</accession>
<keyword evidence="1" id="KW-0812">Transmembrane</keyword>
<feature type="transmembrane region" description="Helical" evidence="1">
    <location>
        <begin position="125"/>
        <end position="146"/>
    </location>
</feature>